<comment type="caution">
    <text evidence="1">The sequence shown here is derived from an EMBL/GenBank/DDBJ whole genome shotgun (WGS) entry which is preliminary data.</text>
</comment>
<dbReference type="Proteomes" id="UP000269375">
    <property type="component" value="Unassembled WGS sequence"/>
</dbReference>
<proteinExistence type="predicted"/>
<gene>
    <name evidence="1" type="ORF">EGI05_16275</name>
</gene>
<evidence type="ECO:0000313" key="1">
    <source>
        <dbReference type="EMBL" id="ROH96066.1"/>
    </source>
</evidence>
<protein>
    <submittedName>
        <fullName evidence="1">Uncharacterized protein</fullName>
    </submittedName>
</protein>
<accession>A0A3N0VTC8</accession>
<name>A0A3N0VTC8_9FLAO</name>
<organism evidence="1 2">
    <name type="scientific">Chryseobacterium daecheongense</name>
    <dbReference type="NCBI Taxonomy" id="192389"/>
    <lineage>
        <taxon>Bacteria</taxon>
        <taxon>Pseudomonadati</taxon>
        <taxon>Bacteroidota</taxon>
        <taxon>Flavobacteriia</taxon>
        <taxon>Flavobacteriales</taxon>
        <taxon>Weeksellaceae</taxon>
        <taxon>Chryseobacterium group</taxon>
        <taxon>Chryseobacterium</taxon>
    </lineage>
</organism>
<dbReference type="EMBL" id="RJTX01000004">
    <property type="protein sequence ID" value="ROH96066.1"/>
    <property type="molecule type" value="Genomic_DNA"/>
</dbReference>
<reference evidence="2" key="1">
    <citation type="submission" date="2018-11" db="EMBL/GenBank/DDBJ databases">
        <title>Proposal to divide the Flavobacteriaceae and reorganize its genera based on Amino Acid Identity values calculated from whole genome sequences.</title>
        <authorList>
            <person name="Nicholson A.C."/>
            <person name="Gulvik C.A."/>
            <person name="Whitney A.M."/>
            <person name="Humrighouse B.W."/>
            <person name="Bell M."/>
            <person name="Holmes B."/>
            <person name="Steigerwalt A."/>
            <person name="Villarma A."/>
            <person name="Sheth M."/>
            <person name="Batra D."/>
            <person name="Pryor J."/>
            <person name="Bernardet J.-F."/>
            <person name="Hugo C."/>
            <person name="Kampfer P."/>
            <person name="Newman J."/>
            <person name="Mcquiston J.R."/>
        </authorList>
    </citation>
    <scope>NUCLEOTIDE SEQUENCE [LARGE SCALE GENOMIC DNA]</scope>
    <source>
        <strain evidence="2">DSM 15235</strain>
    </source>
</reference>
<evidence type="ECO:0000313" key="2">
    <source>
        <dbReference type="Proteomes" id="UP000269375"/>
    </source>
</evidence>
<sequence>MDNLLTVAIINFSSMEKIKIKWKKDFESSARNFWSTISIRIFLKRKIFSSQKFSTLIHMSFHN</sequence>
<dbReference type="AlphaFoldDB" id="A0A3N0VTC8"/>